<feature type="compositionally biased region" description="Pro residues" evidence="1">
    <location>
        <begin position="1126"/>
        <end position="1141"/>
    </location>
</feature>
<comment type="caution">
    <text evidence="4">The sequence shown here is derived from an EMBL/GenBank/DDBJ whole genome shotgun (WGS) entry which is preliminary data.</text>
</comment>
<dbReference type="InterPro" id="IPR057746">
    <property type="entry name" value="CpnT-like_N"/>
</dbReference>
<feature type="compositionally biased region" description="Low complexity" evidence="1">
    <location>
        <begin position="367"/>
        <end position="377"/>
    </location>
</feature>
<keyword evidence="4" id="KW-0378">Hydrolase</keyword>
<feature type="compositionally biased region" description="Pro residues" evidence="1">
    <location>
        <begin position="1151"/>
        <end position="1172"/>
    </location>
</feature>
<dbReference type="GO" id="GO:0004519">
    <property type="term" value="F:endonuclease activity"/>
    <property type="evidence" value="ECO:0007669"/>
    <property type="project" value="UniProtKB-KW"/>
</dbReference>
<feature type="compositionally biased region" description="Polar residues" evidence="1">
    <location>
        <begin position="534"/>
        <end position="546"/>
    </location>
</feature>
<feature type="compositionally biased region" description="Low complexity" evidence="1">
    <location>
        <begin position="442"/>
        <end position="455"/>
    </location>
</feature>
<feature type="compositionally biased region" description="Low complexity" evidence="1">
    <location>
        <begin position="321"/>
        <end position="338"/>
    </location>
</feature>
<protein>
    <submittedName>
        <fullName evidence="4">DNA/RNA non-specific endonuclease</fullName>
    </submittedName>
</protein>
<accession>A0ABV4CGI9</accession>
<organism evidence="4 5">
    <name type="scientific">Saccharopolyspora cebuensis</name>
    <dbReference type="NCBI Taxonomy" id="418759"/>
    <lineage>
        <taxon>Bacteria</taxon>
        <taxon>Bacillati</taxon>
        <taxon>Actinomycetota</taxon>
        <taxon>Actinomycetes</taxon>
        <taxon>Pseudonocardiales</taxon>
        <taxon>Pseudonocardiaceae</taxon>
        <taxon>Saccharopolyspora</taxon>
    </lineage>
</organism>
<name>A0ABV4CGI9_9PSEU</name>
<dbReference type="InterPro" id="IPR044927">
    <property type="entry name" value="Endonuclea_NS_2"/>
</dbReference>
<feature type="compositionally biased region" description="Polar residues" evidence="1">
    <location>
        <begin position="632"/>
        <end position="647"/>
    </location>
</feature>
<dbReference type="RefSeq" id="WP_369774847.1">
    <property type="nucleotide sequence ID" value="NZ_JBGEHV010000018.1"/>
</dbReference>
<reference evidence="4 5" key="1">
    <citation type="submission" date="2024-08" db="EMBL/GenBank/DDBJ databases">
        <title>Genome mining of Saccharopolyspora cebuensis PGLac3 from Nigerian medicinal plant.</title>
        <authorList>
            <person name="Ezeobiora C.E."/>
            <person name="Igbokwe N.H."/>
            <person name="Amin D.H."/>
            <person name="Mendie U.E."/>
        </authorList>
    </citation>
    <scope>NUCLEOTIDE SEQUENCE [LARGE SCALE GENOMIC DNA]</scope>
    <source>
        <strain evidence="4 5">PGLac3</strain>
    </source>
</reference>
<feature type="region of interest" description="Disordered" evidence="1">
    <location>
        <begin position="1454"/>
        <end position="1488"/>
    </location>
</feature>
<feature type="compositionally biased region" description="Pro residues" evidence="1">
    <location>
        <begin position="741"/>
        <end position="753"/>
    </location>
</feature>
<feature type="compositionally biased region" description="Basic and acidic residues" evidence="1">
    <location>
        <begin position="1114"/>
        <end position="1123"/>
    </location>
</feature>
<feature type="compositionally biased region" description="Pro residues" evidence="1">
    <location>
        <begin position="339"/>
        <end position="350"/>
    </location>
</feature>
<evidence type="ECO:0000259" key="3">
    <source>
        <dbReference type="Pfam" id="PF25547"/>
    </source>
</evidence>
<feature type="compositionally biased region" description="Pro residues" evidence="1">
    <location>
        <begin position="456"/>
        <end position="469"/>
    </location>
</feature>
<evidence type="ECO:0000259" key="2">
    <source>
        <dbReference type="Pfam" id="PF13930"/>
    </source>
</evidence>
<feature type="compositionally biased region" description="Low complexity" evidence="1">
    <location>
        <begin position="560"/>
        <end position="579"/>
    </location>
</feature>
<proteinExistence type="predicted"/>
<evidence type="ECO:0000313" key="5">
    <source>
        <dbReference type="Proteomes" id="UP001564626"/>
    </source>
</evidence>
<feature type="compositionally biased region" description="Gly residues" evidence="1">
    <location>
        <begin position="864"/>
        <end position="880"/>
    </location>
</feature>
<feature type="compositionally biased region" description="Pro residues" evidence="1">
    <location>
        <begin position="811"/>
        <end position="822"/>
    </location>
</feature>
<dbReference type="Pfam" id="PF25547">
    <property type="entry name" value="WXG100_2"/>
    <property type="match status" value="1"/>
</dbReference>
<feature type="domain" description="Type VII secretion system protein EssD-like" evidence="2">
    <location>
        <begin position="1286"/>
        <end position="1391"/>
    </location>
</feature>
<feature type="compositionally biased region" description="Basic and acidic residues" evidence="1">
    <location>
        <begin position="969"/>
        <end position="992"/>
    </location>
</feature>
<feature type="compositionally biased region" description="Pro residues" evidence="1">
    <location>
        <begin position="378"/>
        <end position="399"/>
    </location>
</feature>
<gene>
    <name evidence="4" type="ORF">AB8O55_12260</name>
</gene>
<dbReference type="Proteomes" id="UP001564626">
    <property type="component" value="Unassembled WGS sequence"/>
</dbReference>
<keyword evidence="4" id="KW-0540">Nuclease</keyword>
<feature type="compositionally biased region" description="Pro residues" evidence="1">
    <location>
        <begin position="671"/>
        <end position="711"/>
    </location>
</feature>
<feature type="compositionally biased region" description="Pro residues" evidence="1">
    <location>
        <begin position="486"/>
        <end position="501"/>
    </location>
</feature>
<feature type="compositionally biased region" description="Low complexity" evidence="1">
    <location>
        <begin position="400"/>
        <end position="423"/>
    </location>
</feature>
<dbReference type="EMBL" id="JBGEHV010000018">
    <property type="protein sequence ID" value="MEY8040168.1"/>
    <property type="molecule type" value="Genomic_DNA"/>
</dbReference>
<feature type="region of interest" description="Disordered" evidence="1">
    <location>
        <begin position="1053"/>
        <end position="1228"/>
    </location>
</feature>
<keyword evidence="4" id="KW-0255">Endonuclease</keyword>
<keyword evidence="5" id="KW-1185">Reference proteome</keyword>
<evidence type="ECO:0000313" key="4">
    <source>
        <dbReference type="EMBL" id="MEY8040168.1"/>
    </source>
</evidence>
<feature type="domain" description="Outer membrane channel protein CpnT-like N-terminal" evidence="3">
    <location>
        <begin position="5"/>
        <end position="150"/>
    </location>
</feature>
<feature type="compositionally biased region" description="Basic and acidic residues" evidence="1">
    <location>
        <begin position="1062"/>
        <end position="1075"/>
    </location>
</feature>
<sequence>MSIEMPEEIKWLVPLCVGQSWPEGDEDAMRRMADAWRAAAEGVDGVQVEANRGAEQTKGAMRGRTADSFTDLWKDIGDGDEAALPQLKKACEQLAEACDNAALEVEHTKLTIIATMIALAAQIAAMIAAAPFTFGASTAGIAAAQGVTRVVVMQIFRQLIINIAIEMTLSLGIELAVQSIQIASGERDGYDLKKFGEAAISGAIGGVVGGLFDGVGGAIGRGIGGAAGDSVGGSIVKEGITGAAEGTVSSVAEQLIMEGEIDPGNVGMAAASGGFTGGVMGGVGAGVDNINVPDVPDADGGGGDRSAPGPGDEPPPGTDTGGSDSPTGDRSAPSDDGPAAPPDTSAPPPSDDGATTGDGATPPPASETPAPDSSTPETPAPETPAPETPAPETPTPESPAPDSSTSRGGDGATTPPAGDTPTAFAGEGASGGDGATTPPPAADTSSTSPAPEVPTAGPPPAVGGTPTPPSGGAGPGTPAPDTSGSTPPPGDSTTNTPPPSSSVPDSGTRDASDGPSTFGSTPTPDSVTTPTPDGGSQPSPDSTPDSGTAPPSDRSPAPDNGSTPDGSTTPPDTNTAPTPESTPDGGTTRDGADDRSPTPPSESPDNGSSPRPDGESRPSPETGPTPDGDASRGTTPEPSPDRGTTPSPDGPGNTPSPDRGPTPETDNGPTPGTPPRPEPADAPAPPPRDVGPTPPDGGAPPPHPDSTPPNDQPTSSGGAPGVRSPGGPEGGARPDGGPRPDNGPNPDEGPVPGAPISSFPTGPTPDRQTGPSSTTSANVDAPPAPPAAGPLPTAPPPRGDQPAPGGGVTPGPTPSGPPPAGPTPGGAAPGGPTPGGPGRPGGPPPAGPTPGGPTPGGPTPGGPGRPGGSPGPADRPGGGDTPRQPDRSPAGPPPRGGTDTPRGPEPRPAAPPPRGPDAAAVVPPSPRPDGRPDSPASQDGPRPDPAPDRGQQIADAEAQRDSTPSGSSYHDDPAMKDLAQRVPDDGVHHTVDVHSTPDGNVRIGDQTFTPGEFADMIRNDPNWDGDKPIRLIACDSGSSGLARDLAADLGVPVTAPSGRAWTDNDGRVFSGDRDPNGGPGWPPNGNWTTHYPAGSTSRPTADGFHPPGSGTPDTRPEGAEDRAPGNVPPHSKPPYDPPPPWTTTVLNPTQPSVPYPGLTPAPQAPAAPPALPDPVTTWNRPPDSTFTRPPGHPDGQSPISLPDSNNKNKHLKKIGPNTPFSSLTDNPKKKVELAPNTRYDFPERGASFFTNGNGKIEWVEVDSSASGSKEVRGNVELRRDGVRPDAQYKIDGNWVFNTDSHGQTTKMSGTPHYKDSPTALPADRYYRDQTSQDHAGEEGRVVHPDWRWAGGHLAAHEAGGPGEYINMYPQRATSNSGHYREGMTNEASWRHVEDHLSSAHDRGSTINRIEVLAPRTNPDGIPVTAAYRWIETDKNGIVTVNHADFPNVANYNYGEWHDYDDKPAQGTGKRPADGDGSGQSSGKKSKKS</sequence>
<feature type="compositionally biased region" description="Pro residues" evidence="1">
    <location>
        <begin position="906"/>
        <end position="915"/>
    </location>
</feature>
<dbReference type="Pfam" id="PF13930">
    <property type="entry name" value="Endonuclea_NS_2"/>
    <property type="match status" value="1"/>
</dbReference>
<feature type="region of interest" description="Disordered" evidence="1">
    <location>
        <begin position="290"/>
        <end position="1024"/>
    </location>
</feature>
<feature type="compositionally biased region" description="Polar residues" evidence="1">
    <location>
        <begin position="758"/>
        <end position="778"/>
    </location>
</feature>
<evidence type="ECO:0000256" key="1">
    <source>
        <dbReference type="SAM" id="MobiDB-lite"/>
    </source>
</evidence>
<feature type="compositionally biased region" description="Pro residues" evidence="1">
    <location>
        <begin position="782"/>
        <end position="799"/>
    </location>
</feature>
<feature type="compositionally biased region" description="Low complexity" evidence="1">
    <location>
        <begin position="520"/>
        <end position="533"/>
    </location>
</feature>
<feature type="compositionally biased region" description="Polar residues" evidence="1">
    <location>
        <begin position="1176"/>
        <end position="1187"/>
    </location>
</feature>
<feature type="compositionally biased region" description="Pro residues" evidence="1">
    <location>
        <begin position="831"/>
        <end position="863"/>
    </location>
</feature>